<organism evidence="2 3">
    <name type="scientific">Alkalicoccus luteus</name>
    <dbReference type="NCBI Taxonomy" id="1237094"/>
    <lineage>
        <taxon>Bacteria</taxon>
        <taxon>Bacillati</taxon>
        <taxon>Bacillota</taxon>
        <taxon>Bacilli</taxon>
        <taxon>Bacillales</taxon>
        <taxon>Bacillaceae</taxon>
        <taxon>Alkalicoccus</taxon>
    </lineage>
</organism>
<feature type="transmembrane region" description="Helical" evidence="1">
    <location>
        <begin position="75"/>
        <end position="107"/>
    </location>
</feature>
<protein>
    <recommendedName>
        <fullName evidence="4">Yip1 domain-containing protein</fullName>
    </recommendedName>
</protein>
<evidence type="ECO:0000313" key="2">
    <source>
        <dbReference type="EMBL" id="NJP36851.1"/>
    </source>
</evidence>
<dbReference type="EMBL" id="JAATHJ010000004">
    <property type="protein sequence ID" value="NJP36851.1"/>
    <property type="molecule type" value="Genomic_DNA"/>
</dbReference>
<keyword evidence="1" id="KW-0812">Transmembrane</keyword>
<dbReference type="RefSeq" id="WP_168005138.1">
    <property type="nucleotide sequence ID" value="NZ_JAATHJ010000004.1"/>
</dbReference>
<feature type="transmembrane region" description="Helical" evidence="1">
    <location>
        <begin position="190"/>
        <end position="212"/>
    </location>
</feature>
<evidence type="ECO:0008006" key="4">
    <source>
        <dbReference type="Google" id="ProtNLM"/>
    </source>
</evidence>
<evidence type="ECO:0000256" key="1">
    <source>
        <dbReference type="SAM" id="Phobius"/>
    </source>
</evidence>
<keyword evidence="1" id="KW-1133">Transmembrane helix</keyword>
<dbReference type="AlphaFoldDB" id="A0A969PMD5"/>
<proteinExistence type="predicted"/>
<accession>A0A969PMD5</accession>
<reference evidence="2 3" key="1">
    <citation type="submission" date="2020-03" db="EMBL/GenBank/DDBJ databases">
        <title>Assessment of the enzymatic potential of alkaline-tolerant lipase obtained from Bacillus luteus H11 (technogenic soil) for the bioremediation of saline soils contaminated with petroleum substances.</title>
        <authorList>
            <person name="Kalwasinska A."/>
        </authorList>
    </citation>
    <scope>NUCLEOTIDE SEQUENCE [LARGE SCALE GENOMIC DNA]</scope>
    <source>
        <strain evidence="2 3">H11</strain>
    </source>
</reference>
<keyword evidence="1" id="KW-0472">Membrane</keyword>
<comment type="caution">
    <text evidence="2">The sequence shown here is derived from an EMBL/GenBank/DDBJ whole genome shotgun (WGS) entry which is preliminary data.</text>
</comment>
<evidence type="ECO:0000313" key="3">
    <source>
        <dbReference type="Proteomes" id="UP000752012"/>
    </source>
</evidence>
<feature type="transmembrane region" description="Helical" evidence="1">
    <location>
        <begin position="128"/>
        <end position="147"/>
    </location>
</feature>
<gene>
    <name evidence="2" type="ORF">HCN83_04545</name>
</gene>
<sequence>MTAGEEVRIGLFIYLRQIFLKPAANIQQNTYVSWVWNLFILFIILPFTIICGILMRAPAIFEQLFGGNGRAEDLIYLAEFFLFIFLLYVIAYCLPLVLLNVSVIYLLNRTFSPAPSSVQKVLSDHTNVLVQSFIWFYLGSVSLLAGTHFNSDFLQATSLFLYVLCGVTFLAGSIVMVRFYFRHARKRRFLLMYVASLVAVSVGYMSVVFLFLV</sequence>
<name>A0A969PMD5_9BACI</name>
<dbReference type="Proteomes" id="UP000752012">
    <property type="component" value="Unassembled WGS sequence"/>
</dbReference>
<feature type="transmembrane region" description="Helical" evidence="1">
    <location>
        <begin position="159"/>
        <end position="181"/>
    </location>
</feature>
<keyword evidence="3" id="KW-1185">Reference proteome</keyword>
<feature type="transmembrane region" description="Helical" evidence="1">
    <location>
        <begin position="34"/>
        <end position="55"/>
    </location>
</feature>